<reference evidence="2" key="1">
    <citation type="journal article" date="2010" name="Genome Biol.">
        <title>Genome sequence of the necrotrophic plant pathogen Pythium ultimum reveals original pathogenicity mechanisms and effector repertoire.</title>
        <authorList>
            <person name="Levesque C.A."/>
            <person name="Brouwer H."/>
            <person name="Cano L."/>
            <person name="Hamilton J.P."/>
            <person name="Holt C."/>
            <person name="Huitema E."/>
            <person name="Raffaele S."/>
            <person name="Robideau G.P."/>
            <person name="Thines M."/>
            <person name="Win J."/>
            <person name="Zerillo M.M."/>
            <person name="Beakes G.W."/>
            <person name="Boore J.L."/>
            <person name="Busam D."/>
            <person name="Dumas B."/>
            <person name="Ferriera S."/>
            <person name="Fuerstenberg S.I."/>
            <person name="Gachon C.M."/>
            <person name="Gaulin E."/>
            <person name="Govers F."/>
            <person name="Grenville-Briggs L."/>
            <person name="Horner N."/>
            <person name="Hostetler J."/>
            <person name="Jiang R.H."/>
            <person name="Johnson J."/>
            <person name="Krajaejun T."/>
            <person name="Lin H."/>
            <person name="Meijer H.J."/>
            <person name="Moore B."/>
            <person name="Morris P."/>
            <person name="Phuntmart V."/>
            <person name="Puiu D."/>
            <person name="Shetty J."/>
            <person name="Stajich J.E."/>
            <person name="Tripathy S."/>
            <person name="Wawra S."/>
            <person name="van West P."/>
            <person name="Whitty B.R."/>
            <person name="Coutinho P.M."/>
            <person name="Henrissat B."/>
            <person name="Martin F."/>
            <person name="Thomas P.D."/>
            <person name="Tyler B.M."/>
            <person name="De Vries R.P."/>
            <person name="Kamoun S."/>
            <person name="Yandell M."/>
            <person name="Tisserat N."/>
            <person name="Buell C.R."/>
        </authorList>
    </citation>
    <scope>NUCLEOTIDE SEQUENCE</scope>
    <source>
        <strain evidence="2">DAOM:BR144</strain>
    </source>
</reference>
<evidence type="ECO:0000313" key="2">
    <source>
        <dbReference type="Proteomes" id="UP000019132"/>
    </source>
</evidence>
<keyword evidence="2" id="KW-1185">Reference proteome</keyword>
<evidence type="ECO:0000313" key="1">
    <source>
        <dbReference type="EnsemblProtists" id="PYU1_T013421"/>
    </source>
</evidence>
<reference evidence="2" key="2">
    <citation type="submission" date="2010-04" db="EMBL/GenBank/DDBJ databases">
        <authorList>
            <person name="Buell R."/>
            <person name="Hamilton J."/>
            <person name="Hostetler J."/>
        </authorList>
    </citation>
    <scope>NUCLEOTIDE SEQUENCE [LARGE SCALE GENOMIC DNA]</scope>
    <source>
        <strain evidence="2">DAOM:BR144</strain>
    </source>
</reference>
<name>K3X872_GLOUD</name>
<organism evidence="1 2">
    <name type="scientific">Globisporangium ultimum (strain ATCC 200006 / CBS 805.95 / DAOM BR144)</name>
    <name type="common">Pythium ultimum</name>
    <dbReference type="NCBI Taxonomy" id="431595"/>
    <lineage>
        <taxon>Eukaryota</taxon>
        <taxon>Sar</taxon>
        <taxon>Stramenopiles</taxon>
        <taxon>Oomycota</taxon>
        <taxon>Peronosporomycetes</taxon>
        <taxon>Pythiales</taxon>
        <taxon>Pythiaceae</taxon>
        <taxon>Globisporangium</taxon>
    </lineage>
</organism>
<dbReference type="HOGENOM" id="CLU_3369611_0_0_1"/>
<dbReference type="InParanoid" id="K3X872"/>
<dbReference type="VEuPathDB" id="FungiDB:PYU1_G013392"/>
<dbReference type="EnsemblProtists" id="PYU1_T013421">
    <property type="protein sequence ID" value="PYU1_T013421"/>
    <property type="gene ID" value="PYU1_G013392"/>
</dbReference>
<dbReference type="AlphaFoldDB" id="K3X872"/>
<dbReference type="Proteomes" id="UP000019132">
    <property type="component" value="Unassembled WGS sequence"/>
</dbReference>
<protein>
    <submittedName>
        <fullName evidence="1">Uncharacterized protein</fullName>
    </submittedName>
</protein>
<proteinExistence type="predicted"/>
<reference evidence="1" key="3">
    <citation type="submission" date="2015-02" db="UniProtKB">
        <authorList>
            <consortium name="EnsemblProtists"/>
        </authorList>
    </citation>
    <scope>IDENTIFICATION</scope>
    <source>
        <strain evidence="1">DAOM BR144</strain>
    </source>
</reference>
<dbReference type="EMBL" id="GL376609">
    <property type="status" value="NOT_ANNOTATED_CDS"/>
    <property type="molecule type" value="Genomic_DNA"/>
</dbReference>
<sequence length="35" mass="3943">MTFLMCGALVQGENRKETCRSTQINIEERDVGAEI</sequence>
<accession>K3X872</accession>